<organism evidence="6 7">
    <name type="scientific">Seminavis robusta</name>
    <dbReference type="NCBI Taxonomy" id="568900"/>
    <lineage>
        <taxon>Eukaryota</taxon>
        <taxon>Sar</taxon>
        <taxon>Stramenopiles</taxon>
        <taxon>Ochrophyta</taxon>
        <taxon>Bacillariophyta</taxon>
        <taxon>Bacillariophyceae</taxon>
        <taxon>Bacillariophycidae</taxon>
        <taxon>Naviculales</taxon>
        <taxon>Naviculaceae</taxon>
        <taxon>Seminavis</taxon>
    </lineage>
</organism>
<dbReference type="Gene3D" id="3.50.50.60">
    <property type="entry name" value="FAD/NAD(P)-binding domain"/>
    <property type="match status" value="1"/>
</dbReference>
<name>A0A9N8DHA7_9STRA</name>
<dbReference type="Proteomes" id="UP001153069">
    <property type="component" value="Unassembled WGS sequence"/>
</dbReference>
<dbReference type="Pfam" id="PF19834">
    <property type="entry name" value="DUF6314"/>
    <property type="match status" value="1"/>
</dbReference>
<dbReference type="InterPro" id="IPR036188">
    <property type="entry name" value="FAD/NAD-bd_sf"/>
</dbReference>
<dbReference type="InterPro" id="IPR020946">
    <property type="entry name" value="Flavin_mOase-like"/>
</dbReference>
<dbReference type="GO" id="GO:0050660">
    <property type="term" value="F:flavin adenine dinucleotide binding"/>
    <property type="evidence" value="ECO:0007669"/>
    <property type="project" value="InterPro"/>
</dbReference>
<feature type="domain" description="DUF6314" evidence="5">
    <location>
        <begin position="532"/>
        <end position="696"/>
    </location>
</feature>
<dbReference type="PANTHER" id="PTHR23023">
    <property type="entry name" value="DIMETHYLANILINE MONOOXYGENASE"/>
    <property type="match status" value="1"/>
</dbReference>
<evidence type="ECO:0000259" key="5">
    <source>
        <dbReference type="Pfam" id="PF19834"/>
    </source>
</evidence>
<comment type="similarity">
    <text evidence="1">Belongs to the FMO family.</text>
</comment>
<evidence type="ECO:0000256" key="4">
    <source>
        <dbReference type="ARBA" id="ARBA00023002"/>
    </source>
</evidence>
<gene>
    <name evidence="6" type="ORF">SEMRO_90_G047450.1</name>
</gene>
<proteinExistence type="inferred from homology"/>
<keyword evidence="4" id="KW-0560">Oxidoreductase</keyword>
<dbReference type="OrthoDB" id="43741at2759"/>
<evidence type="ECO:0000256" key="1">
    <source>
        <dbReference type="ARBA" id="ARBA00009183"/>
    </source>
</evidence>
<keyword evidence="7" id="KW-1185">Reference proteome</keyword>
<dbReference type="EMBL" id="CAICTM010000089">
    <property type="protein sequence ID" value="CAB9500729.1"/>
    <property type="molecule type" value="Genomic_DNA"/>
</dbReference>
<dbReference type="AlphaFoldDB" id="A0A9N8DHA7"/>
<dbReference type="GO" id="GO:0004499">
    <property type="term" value="F:N,N-dimethylaniline monooxygenase activity"/>
    <property type="evidence" value="ECO:0007669"/>
    <property type="project" value="InterPro"/>
</dbReference>
<dbReference type="SUPFAM" id="SSF51905">
    <property type="entry name" value="FAD/NAD(P)-binding domain"/>
    <property type="match status" value="1"/>
</dbReference>
<dbReference type="Pfam" id="PF00743">
    <property type="entry name" value="FMO-like"/>
    <property type="match status" value="1"/>
</dbReference>
<keyword evidence="3" id="KW-0274">FAD</keyword>
<dbReference type="InterPro" id="IPR045632">
    <property type="entry name" value="DUF6314"/>
</dbReference>
<protein>
    <submittedName>
        <fullName evidence="6">Monooxygenase</fullName>
    </submittedName>
</protein>
<evidence type="ECO:0000256" key="2">
    <source>
        <dbReference type="ARBA" id="ARBA00022630"/>
    </source>
</evidence>
<keyword evidence="6" id="KW-0503">Monooxygenase</keyword>
<dbReference type="PRINTS" id="PR00411">
    <property type="entry name" value="PNDRDTASEI"/>
</dbReference>
<accession>A0A9N8DHA7</accession>
<keyword evidence="2" id="KW-0285">Flavoprotein</keyword>
<dbReference type="GO" id="GO:0050661">
    <property type="term" value="F:NADP binding"/>
    <property type="evidence" value="ECO:0007669"/>
    <property type="project" value="InterPro"/>
</dbReference>
<evidence type="ECO:0000313" key="6">
    <source>
        <dbReference type="EMBL" id="CAB9500729.1"/>
    </source>
</evidence>
<evidence type="ECO:0000256" key="3">
    <source>
        <dbReference type="ARBA" id="ARBA00022827"/>
    </source>
</evidence>
<reference evidence="6" key="1">
    <citation type="submission" date="2020-06" db="EMBL/GenBank/DDBJ databases">
        <authorList>
            <consortium name="Plant Systems Biology data submission"/>
        </authorList>
    </citation>
    <scope>NUCLEOTIDE SEQUENCE</scope>
    <source>
        <strain evidence="6">D6</strain>
    </source>
</reference>
<evidence type="ECO:0000313" key="7">
    <source>
        <dbReference type="Proteomes" id="UP001153069"/>
    </source>
</evidence>
<dbReference type="InterPro" id="IPR050346">
    <property type="entry name" value="FMO-like"/>
</dbReference>
<comment type="caution">
    <text evidence="6">The sequence shown here is derived from an EMBL/GenBank/DDBJ whole genome shotgun (WGS) entry which is preliminary data.</text>
</comment>
<sequence>MLEVAVIGAGASGLVASRQLLRHGVRPCIFEAGQHVGGCWNPSNTATNKGGSYKMWDSLSPNLSKYTCVFSDSPWPDHTPTFPSRTDLQDYLQDYYHDTTTLLEQGEQQEFKFGCTVTQVKRTTTDASSSVASSSSGFTQPFQVEWNDSQGMTQSQSFDGVIVATGFFAVPFLPDCFDELLGNDNNLLMHSSQYRSPSQFANQTVAVVGASFSALEIAADVRKHAANVISILPNIPYVLPRYVGPAFSPLDTVLYRRHDAAPKLLSAESKTPQQKHAFLKGLAGRKQAQQSSLGLPTDTSQPPFVAISDDYLDLVVDGSIHAVKGRVTQSSVDSSNNKIELQVVADEQTTTLSDIDRVIACTGYQSNLDFLEPSILETLEYDVNDMYAPLTLCHDAFHPQIPGLGFVGMYRGPYFGIMELQAKTLAGMMSGDYVPTPEHVAAALEESKSIRQSTPRAQFPRHDYVAFMDTLAQPLGLLPQGTAGAKGAMVTPLVYQSAPNEISERALKNIDQECRHGGSSSVNMAKVALSALIGKWEFDRTITQFNNPSMAPQKVTGVIDFSHIAPSVSSSSDSSNNKWNSVLYNENGIFHVAGKELEVFRQYEYEYKDNGILEIYFVEQGARAHLFLSLKFTTTSTEAENDAGQRRWIATSDHLCIKDLYKGEFQIQFDGISATQVSMTYRVKGPNKDYESVTHLKPHF</sequence>